<dbReference type="RefSeq" id="WP_088709031.1">
    <property type="nucleotide sequence ID" value="NZ_LSTO01000001.1"/>
</dbReference>
<dbReference type="InterPro" id="IPR016181">
    <property type="entry name" value="Acyl_CoA_acyltransferase"/>
</dbReference>
<dbReference type="GO" id="GO:0005737">
    <property type="term" value="C:cytoplasm"/>
    <property type="evidence" value="ECO:0007669"/>
    <property type="project" value="TreeGrafter"/>
</dbReference>
<dbReference type="PANTHER" id="PTHR43441">
    <property type="entry name" value="RIBOSOMAL-PROTEIN-SERINE ACETYLTRANSFERASE"/>
    <property type="match status" value="1"/>
</dbReference>
<sequence>MPNAFPILRTPRLTLRQVVLADAPALFSIHSDAEWMRWYGVDPVSSMGEAEHLADLFSSWFAAGTGYRWALERREDRQLIGTCGLFRWNKSWRNCVIGYEIGRAQKRQGYMLEAITAILDYGFDVMSLHRVQAETHPDNLASISLASRLGFRFEGVHREQAFWGGRFHDLNCYSLLERDWRRLRQDA</sequence>
<accession>A0A254TR44</accession>
<keyword evidence="2" id="KW-0808">Transferase</keyword>
<dbReference type="InterPro" id="IPR051908">
    <property type="entry name" value="Ribosomal_N-acetyltransferase"/>
</dbReference>
<feature type="domain" description="N-acetyltransferase" evidence="1">
    <location>
        <begin position="13"/>
        <end position="173"/>
    </location>
</feature>
<name>A0A254TR44_9BURK</name>
<dbReference type="EMBL" id="LSTO01000001">
    <property type="protein sequence ID" value="OWW22208.1"/>
    <property type="molecule type" value="Genomic_DNA"/>
</dbReference>
<protein>
    <submittedName>
        <fullName evidence="2">GNAT family acetyltransferase</fullName>
    </submittedName>
</protein>
<reference evidence="2 3" key="1">
    <citation type="submission" date="2016-02" db="EMBL/GenBank/DDBJ databases">
        <authorList>
            <person name="Wen L."/>
            <person name="He K."/>
            <person name="Yang H."/>
        </authorList>
    </citation>
    <scope>NUCLEOTIDE SEQUENCE [LARGE SCALE GENOMIC DNA]</scope>
    <source>
        <strain evidence="2 3">TSA40</strain>
    </source>
</reference>
<comment type="caution">
    <text evidence="2">The sequence shown here is derived from an EMBL/GenBank/DDBJ whole genome shotgun (WGS) entry which is preliminary data.</text>
</comment>
<dbReference type="SUPFAM" id="SSF55729">
    <property type="entry name" value="Acyl-CoA N-acyltransferases (Nat)"/>
    <property type="match status" value="1"/>
</dbReference>
<dbReference type="InterPro" id="IPR000182">
    <property type="entry name" value="GNAT_dom"/>
</dbReference>
<dbReference type="Gene3D" id="3.40.630.30">
    <property type="match status" value="1"/>
</dbReference>
<dbReference type="PROSITE" id="PS51186">
    <property type="entry name" value="GNAT"/>
    <property type="match status" value="1"/>
</dbReference>
<evidence type="ECO:0000313" key="2">
    <source>
        <dbReference type="EMBL" id="OWW22208.1"/>
    </source>
</evidence>
<dbReference type="GO" id="GO:0008999">
    <property type="term" value="F:protein-N-terminal-alanine acetyltransferase activity"/>
    <property type="evidence" value="ECO:0007669"/>
    <property type="project" value="TreeGrafter"/>
</dbReference>
<evidence type="ECO:0000313" key="3">
    <source>
        <dbReference type="Proteomes" id="UP000197535"/>
    </source>
</evidence>
<organism evidence="2 3">
    <name type="scientific">Noviherbaspirillum denitrificans</name>
    <dbReference type="NCBI Taxonomy" id="1968433"/>
    <lineage>
        <taxon>Bacteria</taxon>
        <taxon>Pseudomonadati</taxon>
        <taxon>Pseudomonadota</taxon>
        <taxon>Betaproteobacteria</taxon>
        <taxon>Burkholderiales</taxon>
        <taxon>Oxalobacteraceae</taxon>
        <taxon>Noviherbaspirillum</taxon>
    </lineage>
</organism>
<dbReference type="OrthoDB" id="5295305at2"/>
<proteinExistence type="predicted"/>
<dbReference type="AlphaFoldDB" id="A0A254TR44"/>
<gene>
    <name evidence="2" type="ORF">AYR66_24620</name>
</gene>
<dbReference type="Pfam" id="PF13302">
    <property type="entry name" value="Acetyltransf_3"/>
    <property type="match status" value="1"/>
</dbReference>
<dbReference type="GO" id="GO:1990189">
    <property type="term" value="F:protein N-terminal-serine acetyltransferase activity"/>
    <property type="evidence" value="ECO:0007669"/>
    <property type="project" value="TreeGrafter"/>
</dbReference>
<dbReference type="PANTHER" id="PTHR43441:SF11">
    <property type="entry name" value="RIBOSOMAL-PROTEIN-SERINE ACETYLTRANSFERASE"/>
    <property type="match status" value="1"/>
</dbReference>
<dbReference type="Proteomes" id="UP000197535">
    <property type="component" value="Unassembled WGS sequence"/>
</dbReference>
<keyword evidence="3" id="KW-1185">Reference proteome</keyword>
<evidence type="ECO:0000259" key="1">
    <source>
        <dbReference type="PROSITE" id="PS51186"/>
    </source>
</evidence>